<gene>
    <name evidence="13" type="ORF">ZT3D7_G9367</name>
</gene>
<proteinExistence type="inferred from homology"/>
<evidence type="ECO:0000256" key="6">
    <source>
        <dbReference type="ARBA" id="ARBA00022695"/>
    </source>
</evidence>
<dbReference type="GO" id="GO:0006390">
    <property type="term" value="P:mitochondrial transcription"/>
    <property type="evidence" value="ECO:0007669"/>
    <property type="project" value="TreeGrafter"/>
</dbReference>
<evidence type="ECO:0000256" key="8">
    <source>
        <dbReference type="ARBA" id="ARBA00023163"/>
    </source>
</evidence>
<feature type="compositionally biased region" description="Basic residues" evidence="11">
    <location>
        <begin position="1420"/>
        <end position="1433"/>
    </location>
</feature>
<dbReference type="PANTHER" id="PTHR10102:SF0">
    <property type="entry name" value="DNA-DIRECTED RNA POLYMERASE, MITOCHONDRIAL"/>
    <property type="match status" value="1"/>
</dbReference>
<dbReference type="InterPro" id="IPR043502">
    <property type="entry name" value="DNA/RNA_pol_sf"/>
</dbReference>
<feature type="compositionally biased region" description="Basic and acidic residues" evidence="11">
    <location>
        <begin position="1305"/>
        <end position="1320"/>
    </location>
</feature>
<evidence type="ECO:0000313" key="13">
    <source>
        <dbReference type="EMBL" id="SMQ54212.1"/>
    </source>
</evidence>
<feature type="region of interest" description="Disordered" evidence="11">
    <location>
        <begin position="1346"/>
        <end position="1378"/>
    </location>
</feature>
<keyword evidence="8 10" id="KW-0804">Transcription</keyword>
<sequence length="1464" mass="163257">MLVRSAGRRQRRQTSQILAASFAQLYLPWLAPAQLQWSAARSSSSSSSTPTLRRNAPRTPTRPRTRALATAADHHIVPTDSRIPPIGYGSGFRDATYDPHIPFDFARDGRVGFSGLGVHHPEPLMVPPQIGPEPAIVKIGGLNFAARDTLTHLVTSLSVGRRDRATAIVQRLSEKCARDAPELLLAHTVYLEDSLRLVMAHGRDSPQSHVILKEMHRWFEVEMREKGIPLEASMIVTMLRAVIRTLSGSRRDRSIRRYADLASQLGPEMLENVLESEEYDDNEFAILGRATVEYYEDFEEEAMPSREEAEQAIEDGVATQHHEYVDLVNTPEVLATQQKGEGLKGIKRTMDVFKDFPPLPPTATTEEKENRAAQRQIALERTSVEVAVERWKKADEELRKKGISTAMQTKDMSSMMWQWHQQLLPALKQELEEVQKEMADPGREHDRHLYGPFLELLPLEHIAATTIMVAMSSIAHGKKDTSGQYETDVKLSHLVSALGNTIESDCKAEKAGSQSRRGAKKARSAGRLKKSAANPALEAPDADKTSASKGKPKKPSNKELLAELEWSNPVKFKLGAMLISKLVETAKLACRREHPRTKEMIEQMQPALLHQMKWIRGKRQGTIAPNVELVKKLSSEPIPALIAKRMPMVVRPKPWKGWEDGGYLRFPSPILRLPVGDKQGKSYFLAAAERNEGKDLETVYRGLTALSSVPWRVHPGVFKVQLDAWNSGEEIANFAPLRPATDLPPEPESTDFAERRKWLAQCHEIRNKATGLHSKRCFQNFQLEIARTIVNETIYFPHNLDFRGRAYPIPPYLNHMGADNVRGLLVFADGKELGEKGLRWLKTHLATVAGHDKASMQERLDFTEAHLDDIYDSVRNPLTGRRWWLEADDAWQTLAACFELTAALDSPDPTKFVSHLPVQQDGTCNGLQHYAALGGDRAGAAQVNLEPSDRPADVYTAVADAVKAEVDKDAAEGNLVAQVLQGRLTRKCVKQPVMTNVYGVTFYGAKEQVRKQLEVLFPEVGPYGPVNMGNMSHYVATKIFKSLGDMFKGAQSIQAWLGQCADRISTSLTPAQVEELKVTQGTAGKRSRVGKRKPGRRSKAEQAEEETSTAAPTPAPSNPVLDTLASDVNKTKPLFKQTVVWTTPLKLPVVQPYRASKPRTVSTTMQTIAIQEQHVWDPVSKRKQLQAFPPNFIHSLDATHMLLSALKCTEEGMTFASIHDSFWTHACDVDDMSRVLRDAFVTMHREDIVGRLREEFQARYKGFMYMASVVAQSPVGRKIAACRAKLRKDETLKMSELALEAERMRLKGSEDAEERRRGEEMVTPGSIFESEGDGEAFLMPSEMAGQRLGELPGGGKKSKTAVDGDDGTARTADIEETNVDADVLAADLESHDLPDELPDGGDALEASADEASTEPATEKKKNKTPTKRPTPRKIHVWLPLTFPEVPEKGDFDVRRLMESRYFFH</sequence>
<comment type="function">
    <text evidence="1 10">DNA-dependent RNA polymerase catalyzes the transcription of DNA into RNA using the four ribonucleoside triphosphates as substrates.</text>
</comment>
<feature type="compositionally biased region" description="Low complexity" evidence="11">
    <location>
        <begin position="42"/>
        <end position="59"/>
    </location>
</feature>
<evidence type="ECO:0000256" key="2">
    <source>
        <dbReference type="ARBA" id="ARBA00009493"/>
    </source>
</evidence>
<dbReference type="PROSITE" id="PS00900">
    <property type="entry name" value="RNA_POL_PHAGE_1"/>
    <property type="match status" value="1"/>
</dbReference>
<dbReference type="GO" id="GO:0003899">
    <property type="term" value="F:DNA-directed RNA polymerase activity"/>
    <property type="evidence" value="ECO:0007669"/>
    <property type="project" value="UniProtKB-EC"/>
</dbReference>
<evidence type="ECO:0000256" key="5">
    <source>
        <dbReference type="ARBA" id="ARBA00022679"/>
    </source>
</evidence>
<feature type="region of interest" description="Disordered" evidence="11">
    <location>
        <begin position="1305"/>
        <end position="1331"/>
    </location>
</feature>
<dbReference type="FunFam" id="1.10.287.280:FF:000001">
    <property type="entry name" value="DNA-directed RNA polymerase"/>
    <property type="match status" value="1"/>
</dbReference>
<evidence type="ECO:0000256" key="10">
    <source>
        <dbReference type="RuleBase" id="RU003805"/>
    </source>
</evidence>
<evidence type="ECO:0000256" key="4">
    <source>
        <dbReference type="ARBA" id="ARBA00022478"/>
    </source>
</evidence>
<organism evidence="13 14">
    <name type="scientific">Zymoseptoria tritici (strain ST99CH_3D7)</name>
    <dbReference type="NCBI Taxonomy" id="1276538"/>
    <lineage>
        <taxon>Eukaryota</taxon>
        <taxon>Fungi</taxon>
        <taxon>Dikarya</taxon>
        <taxon>Ascomycota</taxon>
        <taxon>Pezizomycotina</taxon>
        <taxon>Dothideomycetes</taxon>
        <taxon>Dothideomycetidae</taxon>
        <taxon>Mycosphaerellales</taxon>
        <taxon>Mycosphaerellaceae</taxon>
        <taxon>Zymoseptoria</taxon>
    </lineage>
</organism>
<protein>
    <recommendedName>
        <fullName evidence="3 10">DNA-directed RNA polymerase</fullName>
        <ecNumber evidence="3 10">2.7.7.6</ecNumber>
    </recommendedName>
</protein>
<evidence type="ECO:0000256" key="3">
    <source>
        <dbReference type="ARBA" id="ARBA00012418"/>
    </source>
</evidence>
<dbReference type="PROSITE" id="PS00489">
    <property type="entry name" value="RNA_POL_PHAGE_2"/>
    <property type="match status" value="1"/>
</dbReference>
<keyword evidence="4 10" id="KW-0240">DNA-directed RNA polymerase</keyword>
<dbReference type="PANTHER" id="PTHR10102">
    <property type="entry name" value="DNA-DIRECTED RNA POLYMERASE, MITOCHONDRIAL"/>
    <property type="match status" value="1"/>
</dbReference>
<dbReference type="Gene3D" id="1.10.1320.10">
    <property type="entry name" value="DNA-directed RNA polymerase, N-terminal domain"/>
    <property type="match status" value="1"/>
</dbReference>
<dbReference type="EC" id="2.7.7.6" evidence="3 10"/>
<keyword evidence="5 10" id="KW-0808">Transferase</keyword>
<comment type="catalytic activity">
    <reaction evidence="9 10">
        <text>RNA(n) + a ribonucleoside 5'-triphosphate = RNA(n+1) + diphosphate</text>
        <dbReference type="Rhea" id="RHEA:21248"/>
        <dbReference type="Rhea" id="RHEA-COMP:14527"/>
        <dbReference type="Rhea" id="RHEA-COMP:17342"/>
        <dbReference type="ChEBI" id="CHEBI:33019"/>
        <dbReference type="ChEBI" id="CHEBI:61557"/>
        <dbReference type="ChEBI" id="CHEBI:140395"/>
        <dbReference type="EC" id="2.7.7.6"/>
    </reaction>
</comment>
<dbReference type="EMBL" id="LT853700">
    <property type="protein sequence ID" value="SMQ54212.1"/>
    <property type="molecule type" value="Genomic_DNA"/>
</dbReference>
<dbReference type="SMART" id="SM01311">
    <property type="entry name" value="RPOL_N"/>
    <property type="match status" value="1"/>
</dbReference>
<dbReference type="SUPFAM" id="SSF56672">
    <property type="entry name" value="DNA/RNA polymerases"/>
    <property type="match status" value="1"/>
</dbReference>
<dbReference type="GO" id="GO:0001018">
    <property type="term" value="F:mitochondrial promoter sequence-specific DNA binding"/>
    <property type="evidence" value="ECO:0007669"/>
    <property type="project" value="TreeGrafter"/>
</dbReference>
<accession>A0A1X7S3H2</accession>
<keyword evidence="14" id="KW-1185">Reference proteome</keyword>
<evidence type="ECO:0000256" key="1">
    <source>
        <dbReference type="ARBA" id="ARBA00004026"/>
    </source>
</evidence>
<dbReference type="Pfam" id="PF00940">
    <property type="entry name" value="RNA_pol"/>
    <property type="match status" value="1"/>
</dbReference>
<dbReference type="InterPro" id="IPR046950">
    <property type="entry name" value="DNA-dir_Rpol_C_phage-type"/>
</dbReference>
<evidence type="ECO:0000313" key="14">
    <source>
        <dbReference type="Proteomes" id="UP000215127"/>
    </source>
</evidence>
<feature type="compositionally biased region" description="Basic residues" evidence="11">
    <location>
        <begin position="517"/>
        <end position="530"/>
    </location>
</feature>
<dbReference type="Pfam" id="PF14700">
    <property type="entry name" value="RPOL_N"/>
    <property type="match status" value="1"/>
</dbReference>
<evidence type="ECO:0000256" key="11">
    <source>
        <dbReference type="SAM" id="MobiDB-lite"/>
    </source>
</evidence>
<dbReference type="GO" id="GO:0034245">
    <property type="term" value="C:mitochondrial DNA-directed RNA polymerase complex"/>
    <property type="evidence" value="ECO:0007669"/>
    <property type="project" value="TreeGrafter"/>
</dbReference>
<feature type="compositionally biased region" description="Basic residues" evidence="11">
    <location>
        <begin position="1085"/>
        <end position="1097"/>
    </location>
</feature>
<feature type="region of interest" description="Disordered" evidence="11">
    <location>
        <begin position="1077"/>
        <end position="1123"/>
    </location>
</feature>
<comment type="similarity">
    <text evidence="2 10">Belongs to the phage and mitochondrial RNA polymerase family.</text>
</comment>
<evidence type="ECO:0000256" key="9">
    <source>
        <dbReference type="ARBA" id="ARBA00048552"/>
    </source>
</evidence>
<feature type="region of interest" description="Disordered" evidence="11">
    <location>
        <begin position="41"/>
        <end position="70"/>
    </location>
</feature>
<dbReference type="Gene3D" id="1.10.287.280">
    <property type="match status" value="1"/>
</dbReference>
<keyword evidence="7" id="KW-0809">Transit peptide</keyword>
<name>A0A1X7S3H2_ZYMT9</name>
<evidence type="ECO:0000259" key="12">
    <source>
        <dbReference type="SMART" id="SM01311"/>
    </source>
</evidence>
<dbReference type="Gene3D" id="1.10.150.20">
    <property type="entry name" value="5' to 3' exonuclease, C-terminal subdomain"/>
    <property type="match status" value="1"/>
</dbReference>
<reference evidence="13 14" key="1">
    <citation type="submission" date="2016-06" db="EMBL/GenBank/DDBJ databases">
        <authorList>
            <person name="Kjaerup R.B."/>
            <person name="Dalgaard T.S."/>
            <person name="Juul-Madsen H.R."/>
        </authorList>
    </citation>
    <scope>NUCLEOTIDE SEQUENCE [LARGE SCALE GENOMIC DNA]</scope>
</reference>
<dbReference type="STRING" id="1276538.A0A1X7S3H2"/>
<dbReference type="InterPro" id="IPR029262">
    <property type="entry name" value="RPOL_N"/>
</dbReference>
<dbReference type="InterPro" id="IPR002092">
    <property type="entry name" value="DNA-dir_Rpol_phage-type"/>
</dbReference>
<dbReference type="InterPro" id="IPR037159">
    <property type="entry name" value="RNA_POL_N_sf"/>
</dbReference>
<dbReference type="Proteomes" id="UP000215127">
    <property type="component" value="Chromosome 9"/>
</dbReference>
<feature type="region of interest" description="Disordered" evidence="11">
    <location>
        <begin position="1391"/>
        <end position="1433"/>
    </location>
</feature>
<feature type="domain" description="DNA-directed RNA polymerase N-terminal" evidence="12">
    <location>
        <begin position="374"/>
        <end position="708"/>
    </location>
</feature>
<keyword evidence="6 10" id="KW-0548">Nucleotidyltransferase</keyword>
<evidence type="ECO:0000256" key="7">
    <source>
        <dbReference type="ARBA" id="ARBA00022946"/>
    </source>
</evidence>
<feature type="region of interest" description="Disordered" evidence="11">
    <location>
        <begin position="505"/>
        <end position="558"/>
    </location>
</feature>